<dbReference type="KEGG" id="som:SOMG_03359"/>
<protein>
    <submittedName>
        <fullName evidence="2">Uncharacterized protein</fullName>
    </submittedName>
</protein>
<evidence type="ECO:0000313" key="3">
    <source>
        <dbReference type="Proteomes" id="UP001212411"/>
    </source>
</evidence>
<dbReference type="Proteomes" id="UP001212411">
    <property type="component" value="Chromosome 2"/>
</dbReference>
<sequence length="250" mass="28171">MSQPSFPIDHDLRQELMEHLVNVLHQRCKQIPASQLYVLAFSFDRFAQIKSITLQMYIQHYQEKFKSYHSALPHMALSYGCSSFPQNASYQSFNSPITDSFATSRSISTPPPSSSSSSSSCTPNNLDIRSPSSFTETQSKPGPFVSHPLSFSSSFQDSSSDFGFMNPSLQAHTSFFPTHLSNPHPPESFHDENSGYFYKNEVCNVPFNSNDKDHHLFFLNDNDLTFPSESVYPSSAFLQNEDLGSFFPTP</sequence>
<dbReference type="GeneID" id="80876838"/>
<organism evidence="2 3">
    <name type="scientific">Schizosaccharomyces osmophilus</name>
    <dbReference type="NCBI Taxonomy" id="2545709"/>
    <lineage>
        <taxon>Eukaryota</taxon>
        <taxon>Fungi</taxon>
        <taxon>Dikarya</taxon>
        <taxon>Ascomycota</taxon>
        <taxon>Taphrinomycotina</taxon>
        <taxon>Schizosaccharomycetes</taxon>
        <taxon>Schizosaccharomycetales</taxon>
        <taxon>Schizosaccharomycetaceae</taxon>
        <taxon>Schizosaccharomyces</taxon>
    </lineage>
</organism>
<dbReference type="AlphaFoldDB" id="A0AAE9WD84"/>
<proteinExistence type="predicted"/>
<gene>
    <name evidence="2" type="ORF">SOMG_03359</name>
</gene>
<dbReference type="RefSeq" id="XP_056037966.1">
    <property type="nucleotide sequence ID" value="XM_056182149.1"/>
</dbReference>
<name>A0AAE9WD84_9SCHI</name>
<dbReference type="EMBL" id="CP115612">
    <property type="protein sequence ID" value="WBW73723.1"/>
    <property type="molecule type" value="Genomic_DNA"/>
</dbReference>
<reference evidence="2 3" key="1">
    <citation type="journal article" date="2023" name="G3 (Bethesda)">
        <title>A high-quality reference genome for the fission yeast Schizosaccharomyces osmophilus.</title>
        <authorList>
            <person name="Jia G.S."/>
            <person name="Zhang W.C."/>
            <person name="Liang Y."/>
            <person name="Liu X.H."/>
            <person name="Rhind N."/>
            <person name="Pidoux A."/>
            <person name="Brysch-Herzberg M."/>
            <person name="Du L.L."/>
        </authorList>
    </citation>
    <scope>NUCLEOTIDE SEQUENCE [LARGE SCALE GENOMIC DNA]</scope>
    <source>
        <strain evidence="2 3">CBS 15793</strain>
    </source>
</reference>
<keyword evidence="3" id="KW-1185">Reference proteome</keyword>
<feature type="compositionally biased region" description="Polar residues" evidence="1">
    <location>
        <begin position="124"/>
        <end position="140"/>
    </location>
</feature>
<evidence type="ECO:0000256" key="1">
    <source>
        <dbReference type="SAM" id="MobiDB-lite"/>
    </source>
</evidence>
<evidence type="ECO:0000313" key="2">
    <source>
        <dbReference type="EMBL" id="WBW73723.1"/>
    </source>
</evidence>
<feature type="region of interest" description="Disordered" evidence="1">
    <location>
        <begin position="103"/>
        <end position="141"/>
    </location>
</feature>
<feature type="compositionally biased region" description="Low complexity" evidence="1">
    <location>
        <begin position="103"/>
        <end position="123"/>
    </location>
</feature>
<accession>A0AAE9WD84</accession>